<evidence type="ECO:0000259" key="7">
    <source>
        <dbReference type="PROSITE" id="PS50222"/>
    </source>
</evidence>
<keyword evidence="2 8" id="KW-0812">Transmembrane</keyword>
<keyword evidence="9" id="KW-1185">Reference proteome</keyword>
<dbReference type="Pfam" id="PF13499">
    <property type="entry name" value="EF-hand_7"/>
    <property type="match status" value="1"/>
</dbReference>
<dbReference type="PROSITE" id="PS00018">
    <property type="entry name" value="EF_HAND_1"/>
    <property type="match status" value="1"/>
</dbReference>
<evidence type="ECO:0000313" key="9">
    <source>
        <dbReference type="Proteomes" id="UP001363151"/>
    </source>
</evidence>
<protein>
    <submittedName>
        <fullName evidence="8">Transmembrane protein</fullName>
    </submittedName>
</protein>
<feature type="chain" id="PRO_5045439903" evidence="6">
    <location>
        <begin position="21"/>
        <end position="171"/>
    </location>
</feature>
<evidence type="ECO:0000256" key="1">
    <source>
        <dbReference type="ARBA" id="ARBA00004141"/>
    </source>
</evidence>
<gene>
    <name evidence="8" type="ORF">SO694_00083045</name>
</gene>
<evidence type="ECO:0000256" key="6">
    <source>
        <dbReference type="SAM" id="SignalP"/>
    </source>
</evidence>
<keyword evidence="6" id="KW-0732">Signal</keyword>
<keyword evidence="5" id="KW-0472">Membrane</keyword>
<dbReference type="InterPro" id="IPR002048">
    <property type="entry name" value="EF_hand_dom"/>
</dbReference>
<dbReference type="PROSITE" id="PS50222">
    <property type="entry name" value="EF_HAND_2"/>
    <property type="match status" value="1"/>
</dbReference>
<evidence type="ECO:0000256" key="4">
    <source>
        <dbReference type="ARBA" id="ARBA00022989"/>
    </source>
</evidence>
<comment type="caution">
    <text evidence="8">The sequence shown here is derived from an EMBL/GenBank/DDBJ whole genome shotgun (WGS) entry which is preliminary data.</text>
</comment>
<reference evidence="8 9" key="1">
    <citation type="submission" date="2024-03" db="EMBL/GenBank/DDBJ databases">
        <title>Aureococcus anophagefferens CCMP1851 and Kratosvirus quantuckense: Draft genome of a second virus-susceptible host strain in the model system.</title>
        <authorList>
            <person name="Chase E."/>
            <person name="Truchon A.R."/>
            <person name="Schepens W."/>
            <person name="Wilhelm S.W."/>
        </authorList>
    </citation>
    <scope>NUCLEOTIDE SEQUENCE [LARGE SCALE GENOMIC DNA]</scope>
    <source>
        <strain evidence="8 9">CCMP1851</strain>
    </source>
</reference>
<dbReference type="Pfam" id="PF10507">
    <property type="entry name" value="TMEM65"/>
    <property type="match status" value="1"/>
</dbReference>
<dbReference type="SUPFAM" id="SSF47473">
    <property type="entry name" value="EF-hand"/>
    <property type="match status" value="1"/>
</dbReference>
<keyword evidence="3" id="KW-0106">Calcium</keyword>
<evidence type="ECO:0000256" key="2">
    <source>
        <dbReference type="ARBA" id="ARBA00022692"/>
    </source>
</evidence>
<dbReference type="EMBL" id="JBBJCI010000372">
    <property type="protein sequence ID" value="KAK7231932.1"/>
    <property type="molecule type" value="Genomic_DNA"/>
</dbReference>
<accession>A0ABR1FJA3</accession>
<dbReference type="CDD" id="cd00051">
    <property type="entry name" value="EFh"/>
    <property type="match status" value="1"/>
</dbReference>
<evidence type="ECO:0000256" key="3">
    <source>
        <dbReference type="ARBA" id="ARBA00022837"/>
    </source>
</evidence>
<dbReference type="PANTHER" id="PTHR21706">
    <property type="entry name" value="TRANSMEMBRANE PROTEIN 65"/>
    <property type="match status" value="1"/>
</dbReference>
<feature type="domain" description="EF-hand" evidence="7">
    <location>
        <begin position="86"/>
        <end position="121"/>
    </location>
</feature>
<feature type="signal peptide" evidence="6">
    <location>
        <begin position="1"/>
        <end position="20"/>
    </location>
</feature>
<dbReference type="InterPro" id="IPR018247">
    <property type="entry name" value="EF_Hand_1_Ca_BS"/>
</dbReference>
<dbReference type="Gene3D" id="1.10.238.10">
    <property type="entry name" value="EF-hand"/>
    <property type="match status" value="1"/>
</dbReference>
<keyword evidence="4" id="KW-1133">Transmembrane helix</keyword>
<evidence type="ECO:0000256" key="5">
    <source>
        <dbReference type="ARBA" id="ARBA00023136"/>
    </source>
</evidence>
<proteinExistence type="predicted"/>
<organism evidence="8 9">
    <name type="scientific">Aureococcus anophagefferens</name>
    <name type="common">Harmful bloom alga</name>
    <dbReference type="NCBI Taxonomy" id="44056"/>
    <lineage>
        <taxon>Eukaryota</taxon>
        <taxon>Sar</taxon>
        <taxon>Stramenopiles</taxon>
        <taxon>Ochrophyta</taxon>
        <taxon>Pelagophyceae</taxon>
        <taxon>Pelagomonadales</taxon>
        <taxon>Pelagomonadaceae</taxon>
        <taxon>Aureococcus</taxon>
    </lineage>
</organism>
<name>A0ABR1FJA3_AURAN</name>
<evidence type="ECO:0000313" key="8">
    <source>
        <dbReference type="EMBL" id="KAK7231932.1"/>
    </source>
</evidence>
<dbReference type="Proteomes" id="UP001363151">
    <property type="component" value="Unassembled WGS sequence"/>
</dbReference>
<comment type="subcellular location">
    <subcellularLocation>
        <location evidence="1">Membrane</location>
        <topology evidence="1">Multi-pass membrane protein</topology>
    </subcellularLocation>
</comment>
<dbReference type="PANTHER" id="PTHR21706:SF15">
    <property type="entry name" value="TRANSMEMBRANE PROTEIN 65"/>
    <property type="match status" value="1"/>
</dbReference>
<dbReference type="InterPro" id="IPR011992">
    <property type="entry name" value="EF-hand-dom_pair"/>
</dbReference>
<sequence>MVGFGSALFAVSTLAAAGLGNLVSDVVGLGAGGVIEAGAAKAGVEAPALTAAQAASRGAAVARHSGSAGISLGCLLGMFPLLFYDEDTARLRTIFARYDADGNGSLDRSELRSAFADAKTFRADADLDGLLRRYGVVDGDGCIGYDEFEKMVATASARTTAARGDGGRFFF</sequence>
<dbReference type="InterPro" id="IPR019537">
    <property type="entry name" value="TMEM65"/>
</dbReference>